<protein>
    <submittedName>
        <fullName evidence="1">Uncharacterized protein</fullName>
    </submittedName>
</protein>
<reference evidence="1" key="1">
    <citation type="journal article" date="2014" name="Front. Microbiol.">
        <title>High frequency of phylogenetically diverse reductive dehalogenase-homologous genes in deep subseafloor sedimentary metagenomes.</title>
        <authorList>
            <person name="Kawai M."/>
            <person name="Futagami T."/>
            <person name="Toyoda A."/>
            <person name="Takaki Y."/>
            <person name="Nishi S."/>
            <person name="Hori S."/>
            <person name="Arai W."/>
            <person name="Tsubouchi T."/>
            <person name="Morono Y."/>
            <person name="Uchiyama I."/>
            <person name="Ito T."/>
            <person name="Fujiyama A."/>
            <person name="Inagaki F."/>
            <person name="Takami H."/>
        </authorList>
    </citation>
    <scope>NUCLEOTIDE SEQUENCE</scope>
    <source>
        <strain evidence="1">Expedition CK06-06</strain>
    </source>
</reference>
<name>X1PJ84_9ZZZZ</name>
<sequence>SGSYEIEVVGVRYPAKASLRPMYDPKGIKIRS</sequence>
<evidence type="ECO:0000313" key="1">
    <source>
        <dbReference type="EMBL" id="GAI39095.1"/>
    </source>
</evidence>
<dbReference type="AlphaFoldDB" id="X1PJ84"/>
<dbReference type="EMBL" id="BARV01031566">
    <property type="protein sequence ID" value="GAI39095.1"/>
    <property type="molecule type" value="Genomic_DNA"/>
</dbReference>
<accession>X1PJ84</accession>
<feature type="non-terminal residue" evidence="1">
    <location>
        <position position="1"/>
    </location>
</feature>
<organism evidence="1">
    <name type="scientific">marine sediment metagenome</name>
    <dbReference type="NCBI Taxonomy" id="412755"/>
    <lineage>
        <taxon>unclassified sequences</taxon>
        <taxon>metagenomes</taxon>
        <taxon>ecological metagenomes</taxon>
    </lineage>
</organism>
<proteinExistence type="predicted"/>
<comment type="caution">
    <text evidence="1">The sequence shown here is derived from an EMBL/GenBank/DDBJ whole genome shotgun (WGS) entry which is preliminary data.</text>
</comment>
<gene>
    <name evidence="1" type="ORF">S06H3_49927</name>
</gene>